<proteinExistence type="predicted"/>
<name>U5DFY8_9CHRO</name>
<evidence type="ECO:0000313" key="2">
    <source>
        <dbReference type="Proteomes" id="UP000016960"/>
    </source>
</evidence>
<organism evidence="1 2">
    <name type="scientific">Rubidibacter lacunae KORDI 51-2</name>
    <dbReference type="NCBI Taxonomy" id="582515"/>
    <lineage>
        <taxon>Bacteria</taxon>
        <taxon>Bacillati</taxon>
        <taxon>Cyanobacteriota</taxon>
        <taxon>Cyanophyceae</taxon>
        <taxon>Oscillatoriophycideae</taxon>
        <taxon>Chroococcales</taxon>
        <taxon>Aphanothecaceae</taxon>
        <taxon>Rubidibacter</taxon>
    </lineage>
</organism>
<accession>U5DFY8</accession>
<keyword evidence="2" id="KW-1185">Reference proteome</keyword>
<gene>
    <name evidence="1" type="ORF">KR51_00034640</name>
</gene>
<dbReference type="EMBL" id="ASSJ01000081">
    <property type="protein sequence ID" value="ERN40172.1"/>
    <property type="molecule type" value="Genomic_DNA"/>
</dbReference>
<evidence type="ECO:0000313" key="1">
    <source>
        <dbReference type="EMBL" id="ERN40172.1"/>
    </source>
</evidence>
<reference evidence="1 2" key="1">
    <citation type="submission" date="2013-05" db="EMBL/GenBank/DDBJ databases">
        <title>Draft genome sequence of Rubidibacter lacunae KORDI 51-2.</title>
        <authorList>
            <person name="Choi D.H."/>
            <person name="Noh J.H."/>
            <person name="Kwon K.-K."/>
            <person name="Lee J.-H."/>
            <person name="Ryu J.-Y."/>
        </authorList>
    </citation>
    <scope>NUCLEOTIDE SEQUENCE [LARGE SCALE GENOMIC DNA]</scope>
    <source>
        <strain evidence="1 2">KORDI 51-2</strain>
    </source>
</reference>
<sequence>MLLAPREQREEWIGDLHEEILKLKRQQRSRAWIEFLCCLELLRLMGSALSIKLGDLRDFIASLFKKRP</sequence>
<dbReference type="Proteomes" id="UP000016960">
    <property type="component" value="Unassembled WGS sequence"/>
</dbReference>
<dbReference type="InParanoid" id="U5DFY8"/>
<comment type="caution">
    <text evidence="1">The sequence shown here is derived from an EMBL/GenBank/DDBJ whole genome shotgun (WGS) entry which is preliminary data.</text>
</comment>
<dbReference type="AlphaFoldDB" id="U5DFY8"/>
<dbReference type="RefSeq" id="WP_022609078.1">
    <property type="nucleotide sequence ID" value="NZ_ASSJ01000081.1"/>
</dbReference>
<protein>
    <submittedName>
        <fullName evidence="1">Uncharacterized protein</fullName>
    </submittedName>
</protein>